<comment type="caution">
    <text evidence="1">The sequence shown here is derived from an EMBL/GenBank/DDBJ whole genome shotgun (WGS) entry which is preliminary data.</text>
</comment>
<protein>
    <submittedName>
        <fullName evidence="1">Uncharacterized protein</fullName>
    </submittedName>
</protein>
<sequence>MKWNEIYILVFQSSNDLSWKTAFHLHKRYNIPTDNIAVFLSTDMTKYHDFLSRTTLGSKIIVLAHGTADYIDASPFGNMYPVFFLQFLYDKLGLRNAGLISFKSCMIGSGYFLDKCAQTCELVFKDLYVGWWKGYKQTSATHFKTDSCSFSSGSEDYDLRENSNCEFKLNDDARIKFIKGNIYVSPPYASGKRWENILKQ</sequence>
<evidence type="ECO:0000313" key="1">
    <source>
        <dbReference type="EMBL" id="ECX6035886.1"/>
    </source>
</evidence>
<organism evidence="1">
    <name type="scientific">Salmonella enterica subsp. enterica serovar Panama</name>
    <dbReference type="NCBI Taxonomy" id="29472"/>
    <lineage>
        <taxon>Bacteria</taxon>
        <taxon>Pseudomonadati</taxon>
        <taxon>Pseudomonadota</taxon>
        <taxon>Gammaproteobacteria</taxon>
        <taxon>Enterobacterales</taxon>
        <taxon>Enterobacteriaceae</taxon>
        <taxon>Salmonella</taxon>
    </lineage>
</organism>
<gene>
    <name evidence="1" type="ORF">ATT75_25005</name>
</gene>
<dbReference type="EMBL" id="AAKZQX010000086">
    <property type="protein sequence ID" value="ECX6035886.1"/>
    <property type="molecule type" value="Genomic_DNA"/>
</dbReference>
<proteinExistence type="predicted"/>
<reference evidence="1" key="1">
    <citation type="submission" date="2018-07" db="EMBL/GenBank/DDBJ databases">
        <authorList>
            <consortium name="PulseNet: The National Subtyping Network for Foodborne Disease Surveillance"/>
            <person name="Tarr C.L."/>
            <person name="Trees E."/>
            <person name="Katz L.S."/>
            <person name="Carleton-Romer H.A."/>
            <person name="Stroika S."/>
            <person name="Kucerova Z."/>
            <person name="Roache K.F."/>
            <person name="Sabol A.L."/>
            <person name="Besser J."/>
            <person name="Gerner-Smidt P."/>
        </authorList>
    </citation>
    <scope>NUCLEOTIDE SEQUENCE</scope>
    <source>
        <strain evidence="1">PNUSAS001246</strain>
    </source>
</reference>
<dbReference type="AlphaFoldDB" id="A0A619ALX9"/>
<accession>A0A619ALX9</accession>
<name>A0A619ALX9_SALET</name>